<proteinExistence type="predicted"/>
<dbReference type="RefSeq" id="WP_190135008.1">
    <property type="nucleotide sequence ID" value="NZ_BNBT01000013.1"/>
</dbReference>
<dbReference type="Proteomes" id="UP000608024">
    <property type="component" value="Unassembled WGS sequence"/>
</dbReference>
<evidence type="ECO:0000313" key="2">
    <source>
        <dbReference type="EMBL" id="GHE46076.1"/>
    </source>
</evidence>
<sequence>MLQGRVEDGHSPGRARPHGVGHAVSATRSVRPPFHHPHDTGHDEHEHEHDEHPEYRKHPEYPEYRKHPEYFEHRKHPEYFEHLSTTTRSVRKDSHGREP</sequence>
<evidence type="ECO:0000256" key="1">
    <source>
        <dbReference type="SAM" id="MobiDB-lite"/>
    </source>
</evidence>
<dbReference type="AlphaFoldDB" id="A0A919DHY9"/>
<name>A0A919DHY9_9ACTN</name>
<reference evidence="2" key="1">
    <citation type="journal article" date="2014" name="Int. J. Syst. Evol. Microbiol.">
        <title>Complete genome sequence of Corynebacterium casei LMG S-19264T (=DSM 44701T), isolated from a smear-ripened cheese.</title>
        <authorList>
            <consortium name="US DOE Joint Genome Institute (JGI-PGF)"/>
            <person name="Walter F."/>
            <person name="Albersmeier A."/>
            <person name="Kalinowski J."/>
            <person name="Ruckert C."/>
        </authorList>
    </citation>
    <scope>NUCLEOTIDE SEQUENCE</scope>
    <source>
        <strain evidence="2">JCM 4784</strain>
    </source>
</reference>
<accession>A0A919DHY9</accession>
<comment type="caution">
    <text evidence="2">The sequence shown here is derived from an EMBL/GenBank/DDBJ whole genome shotgun (WGS) entry which is preliminary data.</text>
</comment>
<protein>
    <submittedName>
        <fullName evidence="2">Uncharacterized protein</fullName>
    </submittedName>
</protein>
<organism evidence="2 3">
    <name type="scientific">Streptomyces longispororuber</name>
    <dbReference type="NCBI Taxonomy" id="68230"/>
    <lineage>
        <taxon>Bacteria</taxon>
        <taxon>Bacillati</taxon>
        <taxon>Actinomycetota</taxon>
        <taxon>Actinomycetes</taxon>
        <taxon>Kitasatosporales</taxon>
        <taxon>Streptomycetaceae</taxon>
        <taxon>Streptomyces</taxon>
    </lineage>
</organism>
<feature type="compositionally biased region" description="Basic and acidic residues" evidence="1">
    <location>
        <begin position="36"/>
        <end position="81"/>
    </location>
</feature>
<feature type="compositionally biased region" description="Basic and acidic residues" evidence="1">
    <location>
        <begin position="90"/>
        <end position="99"/>
    </location>
</feature>
<reference evidence="2" key="2">
    <citation type="submission" date="2020-09" db="EMBL/GenBank/DDBJ databases">
        <authorList>
            <person name="Sun Q."/>
            <person name="Ohkuma M."/>
        </authorList>
    </citation>
    <scope>NUCLEOTIDE SEQUENCE</scope>
    <source>
        <strain evidence="2">JCM 4784</strain>
    </source>
</reference>
<keyword evidence="3" id="KW-1185">Reference proteome</keyword>
<dbReference type="EMBL" id="BNBT01000013">
    <property type="protein sequence ID" value="GHE46076.1"/>
    <property type="molecule type" value="Genomic_DNA"/>
</dbReference>
<feature type="compositionally biased region" description="Basic and acidic residues" evidence="1">
    <location>
        <begin position="1"/>
        <end position="11"/>
    </location>
</feature>
<feature type="region of interest" description="Disordered" evidence="1">
    <location>
        <begin position="1"/>
        <end position="99"/>
    </location>
</feature>
<evidence type="ECO:0000313" key="3">
    <source>
        <dbReference type="Proteomes" id="UP000608024"/>
    </source>
</evidence>
<gene>
    <name evidence="2" type="ORF">GCM10018785_14740</name>
</gene>